<dbReference type="Proteomes" id="UP001283341">
    <property type="component" value="Unassembled WGS sequence"/>
</dbReference>
<dbReference type="GO" id="GO:0016787">
    <property type="term" value="F:hydrolase activity"/>
    <property type="evidence" value="ECO:0007669"/>
    <property type="project" value="UniProtKB-KW"/>
</dbReference>
<keyword evidence="15" id="KW-1185">Reference proteome</keyword>
<dbReference type="Pfam" id="PF12513">
    <property type="entry name" value="SUV3_C"/>
    <property type="match status" value="1"/>
</dbReference>
<feature type="region of interest" description="Disordered" evidence="12">
    <location>
        <begin position="707"/>
        <end position="740"/>
    </location>
</feature>
<dbReference type="InterPro" id="IPR027417">
    <property type="entry name" value="P-loop_NTPase"/>
</dbReference>
<organism evidence="14 15">
    <name type="scientific">Apodospora peruviana</name>
    <dbReference type="NCBI Taxonomy" id="516989"/>
    <lineage>
        <taxon>Eukaryota</taxon>
        <taxon>Fungi</taxon>
        <taxon>Dikarya</taxon>
        <taxon>Ascomycota</taxon>
        <taxon>Pezizomycotina</taxon>
        <taxon>Sordariomycetes</taxon>
        <taxon>Sordariomycetidae</taxon>
        <taxon>Sordariales</taxon>
        <taxon>Lasiosphaeriaceae</taxon>
        <taxon>Apodospora</taxon>
    </lineage>
</organism>
<dbReference type="SUPFAM" id="SSF52540">
    <property type="entry name" value="P-loop containing nucleoside triphosphate hydrolases"/>
    <property type="match status" value="1"/>
</dbReference>
<dbReference type="Pfam" id="PF18147">
    <property type="entry name" value="Suv3_C_1"/>
    <property type="match status" value="1"/>
</dbReference>
<dbReference type="PROSITE" id="PS51194">
    <property type="entry name" value="HELICASE_CTER"/>
    <property type="match status" value="1"/>
</dbReference>
<dbReference type="CDD" id="cd18805">
    <property type="entry name" value="SF2_C_suv3"/>
    <property type="match status" value="1"/>
</dbReference>
<feature type="domain" description="Helicase C-terminal" evidence="13">
    <location>
        <begin position="317"/>
        <end position="504"/>
    </location>
</feature>
<dbReference type="InterPro" id="IPR055206">
    <property type="entry name" value="DEXQc_SUV3"/>
</dbReference>
<name>A0AAE0I6C7_9PEZI</name>
<evidence type="ECO:0000256" key="10">
    <source>
        <dbReference type="ARBA" id="ARBA00023128"/>
    </source>
</evidence>
<dbReference type="Gene3D" id="1.20.58.1080">
    <property type="match status" value="1"/>
</dbReference>
<dbReference type="InterPro" id="IPR050699">
    <property type="entry name" value="RNA-DNA_Helicase"/>
</dbReference>
<dbReference type="GO" id="GO:0003724">
    <property type="term" value="F:RNA helicase activity"/>
    <property type="evidence" value="ECO:0007669"/>
    <property type="project" value="UniProtKB-EC"/>
</dbReference>
<sequence>MKSLFALGWKCPASAVRVARRYRSGPRKQGHSHPDKLEASLATSYHTQLVRKQSHKQSYDVFKDLVDHHLRMVLDEMGQWHADHLEFRSFMISSQSMLVRESNMFRAAIHKAFALASVEGKTARDVNPLFWNLRNAFVKADTKGLSRELKYAFQAFLLRSRFPKAATDFHRQVADMRFPFAWFPATRVMQRTVHLHVGPTNSGKTYHALKSLEQAKTGVYAGPLRLLAHEVYSRFQAKGKPCALITGEEIRIPDDADTYITSCTVEMAPINQRVDVAVIDEIQMIGDDSRGWAWTQAFLGIQAKELHLCGEDRAVDLIQDLCERIGDKCIVHRYQRLSPLRMMKESLGGFGQLRKGDAVIAFSRVNLHSLKSAIEQATQRRCAIVYGSLPPETRAQQAALFNDPNNDYDFLVASDAIGMGLNLEVKRIVFETASKFDGQSHRFLAIPEVKQIAGRAGRYRTATQEMASAQKEAENVAAGPVSTATAAPPRWGTPGFVTTLEQLDHEHISDTFERDAPPIESAGIIPPPFILERFYSLFPPHTPLSFILARLRENSRLSDRFFMCNLAEMLQAAELIEDYPMSITDRCTLLAAPLDSRDQQMRKLIKAMARCISQSTSGHILDIHEMDLEVLEVDEDDPEAHRSRYLMRLESLHKSLSLYLWLSYRYKGIFSSQRLAFHIKELTEARVGTYLSNLNFTDEARSRRVQRARARAEQHRHREEELLGAENEAPAHNDGQAVVA</sequence>
<dbReference type="InterPro" id="IPR022192">
    <property type="entry name" value="SUV3_C"/>
</dbReference>
<proteinExistence type="predicted"/>
<comment type="subcellular location">
    <subcellularLocation>
        <location evidence="3">Mitochondrion</location>
    </subcellularLocation>
</comment>
<dbReference type="Pfam" id="PF00271">
    <property type="entry name" value="Helicase_C"/>
    <property type="match status" value="1"/>
</dbReference>
<evidence type="ECO:0000256" key="2">
    <source>
        <dbReference type="ARBA" id="ARBA00001946"/>
    </source>
</evidence>
<accession>A0AAE0I6C7</accession>
<evidence type="ECO:0000259" key="13">
    <source>
        <dbReference type="PROSITE" id="PS51194"/>
    </source>
</evidence>
<dbReference type="AlphaFoldDB" id="A0AAE0I6C7"/>
<evidence type="ECO:0000256" key="7">
    <source>
        <dbReference type="ARBA" id="ARBA00022806"/>
    </source>
</evidence>
<reference evidence="14" key="2">
    <citation type="submission" date="2023-06" db="EMBL/GenBank/DDBJ databases">
        <authorList>
            <consortium name="Lawrence Berkeley National Laboratory"/>
            <person name="Haridas S."/>
            <person name="Hensen N."/>
            <person name="Bonometti L."/>
            <person name="Westerberg I."/>
            <person name="Brannstrom I.O."/>
            <person name="Guillou S."/>
            <person name="Cros-Aarteil S."/>
            <person name="Calhoun S."/>
            <person name="Kuo A."/>
            <person name="Mondo S."/>
            <person name="Pangilinan J."/>
            <person name="Riley R."/>
            <person name="Labutti K."/>
            <person name="Andreopoulos B."/>
            <person name="Lipzen A."/>
            <person name="Chen C."/>
            <person name="Yanf M."/>
            <person name="Daum C."/>
            <person name="Ng V."/>
            <person name="Clum A."/>
            <person name="Steindorff A."/>
            <person name="Ohm R."/>
            <person name="Martin F."/>
            <person name="Silar P."/>
            <person name="Natvig D."/>
            <person name="Lalanne C."/>
            <person name="Gautier V."/>
            <person name="Ament-Velasquez S.L."/>
            <person name="Kruys A."/>
            <person name="Hutchinson M.I."/>
            <person name="Powell A.J."/>
            <person name="Barry K."/>
            <person name="Miller A.N."/>
            <person name="Grigoriev I.V."/>
            <person name="Debuchy R."/>
            <person name="Gladieux P."/>
            <person name="Thoren M.H."/>
            <person name="Johannesson H."/>
        </authorList>
    </citation>
    <scope>NUCLEOTIDE SEQUENCE</scope>
    <source>
        <strain evidence="14">CBS 118394</strain>
    </source>
</reference>
<keyword evidence="10" id="KW-0496">Mitochondrion</keyword>
<dbReference type="GO" id="GO:0000965">
    <property type="term" value="P:mitochondrial RNA 3'-end processing"/>
    <property type="evidence" value="ECO:0007669"/>
    <property type="project" value="TreeGrafter"/>
</dbReference>
<dbReference type="Gene3D" id="3.40.50.300">
    <property type="entry name" value="P-loop containing nucleotide triphosphate hydrolases"/>
    <property type="match status" value="2"/>
</dbReference>
<evidence type="ECO:0000256" key="5">
    <source>
        <dbReference type="ARBA" id="ARBA00022741"/>
    </source>
</evidence>
<dbReference type="Gene3D" id="1.20.272.40">
    <property type="match status" value="1"/>
</dbReference>
<reference evidence="14" key="1">
    <citation type="journal article" date="2023" name="Mol. Phylogenet. Evol.">
        <title>Genome-scale phylogeny and comparative genomics of the fungal order Sordariales.</title>
        <authorList>
            <person name="Hensen N."/>
            <person name="Bonometti L."/>
            <person name="Westerberg I."/>
            <person name="Brannstrom I.O."/>
            <person name="Guillou S."/>
            <person name="Cros-Aarteil S."/>
            <person name="Calhoun S."/>
            <person name="Haridas S."/>
            <person name="Kuo A."/>
            <person name="Mondo S."/>
            <person name="Pangilinan J."/>
            <person name="Riley R."/>
            <person name="LaButti K."/>
            <person name="Andreopoulos B."/>
            <person name="Lipzen A."/>
            <person name="Chen C."/>
            <person name="Yan M."/>
            <person name="Daum C."/>
            <person name="Ng V."/>
            <person name="Clum A."/>
            <person name="Steindorff A."/>
            <person name="Ohm R.A."/>
            <person name="Martin F."/>
            <person name="Silar P."/>
            <person name="Natvig D.O."/>
            <person name="Lalanne C."/>
            <person name="Gautier V."/>
            <person name="Ament-Velasquez S.L."/>
            <person name="Kruys A."/>
            <person name="Hutchinson M.I."/>
            <person name="Powell A.J."/>
            <person name="Barry K."/>
            <person name="Miller A.N."/>
            <person name="Grigoriev I.V."/>
            <person name="Debuchy R."/>
            <person name="Gladieux P."/>
            <person name="Hiltunen Thoren M."/>
            <person name="Johannesson H."/>
        </authorList>
    </citation>
    <scope>NUCLEOTIDE SEQUENCE</scope>
    <source>
        <strain evidence="14">CBS 118394</strain>
    </source>
</reference>
<keyword evidence="7" id="KW-0347">Helicase</keyword>
<dbReference type="GO" id="GO:0005524">
    <property type="term" value="F:ATP binding"/>
    <property type="evidence" value="ECO:0007669"/>
    <property type="project" value="UniProtKB-KW"/>
</dbReference>
<evidence type="ECO:0000256" key="11">
    <source>
        <dbReference type="ARBA" id="ARBA00047984"/>
    </source>
</evidence>
<evidence type="ECO:0000256" key="1">
    <source>
        <dbReference type="ARBA" id="ARBA00001936"/>
    </source>
</evidence>
<evidence type="ECO:0000313" key="15">
    <source>
        <dbReference type="Proteomes" id="UP001283341"/>
    </source>
</evidence>
<dbReference type="InterPro" id="IPR044774">
    <property type="entry name" value="Suv3_DEXQc"/>
</dbReference>
<keyword evidence="5" id="KW-0547">Nucleotide-binding</keyword>
<comment type="catalytic activity">
    <reaction evidence="11">
        <text>ATP + H2O = ADP + phosphate + H(+)</text>
        <dbReference type="Rhea" id="RHEA:13065"/>
        <dbReference type="ChEBI" id="CHEBI:15377"/>
        <dbReference type="ChEBI" id="CHEBI:15378"/>
        <dbReference type="ChEBI" id="CHEBI:30616"/>
        <dbReference type="ChEBI" id="CHEBI:43474"/>
        <dbReference type="ChEBI" id="CHEBI:456216"/>
        <dbReference type="EC" id="3.6.4.13"/>
    </reaction>
</comment>
<evidence type="ECO:0000256" key="3">
    <source>
        <dbReference type="ARBA" id="ARBA00004173"/>
    </source>
</evidence>
<evidence type="ECO:0000256" key="8">
    <source>
        <dbReference type="ARBA" id="ARBA00022840"/>
    </source>
</evidence>
<keyword evidence="6 14" id="KW-0378">Hydrolase</keyword>
<dbReference type="GO" id="GO:0045025">
    <property type="term" value="C:mitochondrial degradosome"/>
    <property type="evidence" value="ECO:0007669"/>
    <property type="project" value="TreeGrafter"/>
</dbReference>
<comment type="cofactor">
    <cofactor evidence="1">
        <name>Mn(2+)</name>
        <dbReference type="ChEBI" id="CHEBI:29035"/>
    </cofactor>
</comment>
<feature type="compositionally biased region" description="Basic and acidic residues" evidence="12">
    <location>
        <begin position="710"/>
        <end position="721"/>
    </location>
</feature>
<comment type="cofactor">
    <cofactor evidence="2">
        <name>Mg(2+)</name>
        <dbReference type="ChEBI" id="CHEBI:18420"/>
    </cofactor>
</comment>
<dbReference type="SMART" id="SM00490">
    <property type="entry name" value="HELICc"/>
    <property type="match status" value="1"/>
</dbReference>
<dbReference type="PANTHER" id="PTHR12131:SF1">
    <property type="entry name" value="ATP-DEPENDENT RNA HELICASE SUPV3L1, MITOCHONDRIAL-RELATED"/>
    <property type="match status" value="1"/>
</dbReference>
<evidence type="ECO:0000256" key="12">
    <source>
        <dbReference type="SAM" id="MobiDB-lite"/>
    </source>
</evidence>
<dbReference type="FunFam" id="1.20.272.40:FF:000002">
    <property type="entry name" value="ATP-dependent RNA helicase SUV3, mitochondrial"/>
    <property type="match status" value="1"/>
</dbReference>
<dbReference type="FunFam" id="3.40.50.300:FF:000269">
    <property type="entry name" value="ATP-dependent RNA helicase SUPV3L1, mitochondrial"/>
    <property type="match status" value="1"/>
</dbReference>
<dbReference type="InterPro" id="IPR041082">
    <property type="entry name" value="Suv3_C_1"/>
</dbReference>
<dbReference type="InterPro" id="IPR001650">
    <property type="entry name" value="Helicase_C-like"/>
</dbReference>
<dbReference type="EC" id="3.6.4.13" evidence="4"/>
<dbReference type="PANTHER" id="PTHR12131">
    <property type="entry name" value="ATP-DEPENDENT RNA AND DNA HELICASE"/>
    <property type="match status" value="1"/>
</dbReference>
<dbReference type="EMBL" id="JAUEDM010000004">
    <property type="protein sequence ID" value="KAK3318441.1"/>
    <property type="molecule type" value="Genomic_DNA"/>
</dbReference>
<dbReference type="FunFam" id="3.40.50.300:FF:000957">
    <property type="entry name" value="ATP-dependent RNA helicase SUV3L, mitochondrial"/>
    <property type="match status" value="1"/>
</dbReference>
<evidence type="ECO:0000313" key="14">
    <source>
        <dbReference type="EMBL" id="KAK3318441.1"/>
    </source>
</evidence>
<comment type="caution">
    <text evidence="14">The sequence shown here is derived from an EMBL/GenBank/DDBJ whole genome shotgun (WGS) entry which is preliminary data.</text>
</comment>
<gene>
    <name evidence="14" type="ORF">B0H66DRAFT_557253</name>
</gene>
<evidence type="ECO:0000256" key="6">
    <source>
        <dbReference type="ARBA" id="ARBA00022801"/>
    </source>
</evidence>
<evidence type="ECO:0000256" key="9">
    <source>
        <dbReference type="ARBA" id="ARBA00022946"/>
    </source>
</evidence>
<protein>
    <recommendedName>
        <fullName evidence="4">RNA helicase</fullName>
        <ecNumber evidence="4">3.6.4.13</ecNumber>
    </recommendedName>
</protein>
<dbReference type="CDD" id="cd17913">
    <property type="entry name" value="DEXQc_Suv3"/>
    <property type="match status" value="1"/>
</dbReference>
<keyword evidence="8" id="KW-0067">ATP-binding</keyword>
<keyword evidence="9" id="KW-0809">Transit peptide</keyword>
<evidence type="ECO:0000256" key="4">
    <source>
        <dbReference type="ARBA" id="ARBA00012552"/>
    </source>
</evidence>
<dbReference type="Pfam" id="PF22527">
    <property type="entry name" value="DEXQc_Suv3"/>
    <property type="match status" value="1"/>
</dbReference>